<sequence length="282" mass="32079">MRFWRHRRLSDSMIGVNLVIRQSQLKHELPFETMGDAQANPPDDDDDDRPPYPTFTERIYQDDRAPSFTAAYRRLIWPLRGEFPSAITVKPAGGGVPAPFFNPETGEWHGIASQSITDKKVSSLEASLRTLDEWDRIWERHHMEHAEDARDMDVGADVCEFVAYGDLENDVRPFAAEPEREDGTWGWDERSDKEFLIRCCGQERPLGKQGLTLEVRAAPGNDFVTIRDYVGAVHAWFLSMQDDISAAIRLREPGYPASHAWFVDTGGAGGPRHEVDLPELQW</sequence>
<accession>A0A6J3LST4</accession>
<name>A0A6J3LST4_9PEZI</name>
<dbReference type="AlphaFoldDB" id="A0A6J3LST4"/>
<evidence type="ECO:0000313" key="3">
    <source>
        <dbReference type="RefSeq" id="XP_033455872.1"/>
    </source>
</evidence>
<proteinExistence type="predicted"/>
<organism evidence="3">
    <name type="scientific">Dissoconium aciculare CBS 342.82</name>
    <dbReference type="NCBI Taxonomy" id="1314786"/>
    <lineage>
        <taxon>Eukaryota</taxon>
        <taxon>Fungi</taxon>
        <taxon>Dikarya</taxon>
        <taxon>Ascomycota</taxon>
        <taxon>Pezizomycotina</taxon>
        <taxon>Dothideomycetes</taxon>
        <taxon>Dothideomycetidae</taxon>
        <taxon>Mycosphaerellales</taxon>
        <taxon>Dissoconiaceae</taxon>
        <taxon>Dissoconium</taxon>
    </lineage>
</organism>
<reference evidence="3" key="3">
    <citation type="submission" date="2025-08" db="UniProtKB">
        <authorList>
            <consortium name="RefSeq"/>
        </authorList>
    </citation>
    <scope>IDENTIFICATION</scope>
    <source>
        <strain evidence="3">CBS 342.82</strain>
    </source>
</reference>
<keyword evidence="2" id="KW-1185">Reference proteome</keyword>
<dbReference type="OrthoDB" id="3944545at2759"/>
<dbReference type="GeneID" id="54361266"/>
<gene>
    <name evidence="3" type="ORF">K489DRAFT_373841</name>
</gene>
<reference evidence="3" key="1">
    <citation type="submission" date="2020-01" db="EMBL/GenBank/DDBJ databases">
        <authorList>
            <consortium name="DOE Joint Genome Institute"/>
            <person name="Haridas S."/>
            <person name="Albert R."/>
            <person name="Binder M."/>
            <person name="Bloem J."/>
            <person name="Labutti K."/>
            <person name="Salamov A."/>
            <person name="Andreopoulos B."/>
            <person name="Baker S.E."/>
            <person name="Barry K."/>
            <person name="Bills G."/>
            <person name="Bluhm B.H."/>
            <person name="Cannon C."/>
            <person name="Castanera R."/>
            <person name="Culley D.E."/>
            <person name="Daum C."/>
            <person name="Ezra D."/>
            <person name="Gonzalez J.B."/>
            <person name="Henrissat B."/>
            <person name="Kuo A."/>
            <person name="Liang C."/>
            <person name="Lipzen A."/>
            <person name="Lutzoni F."/>
            <person name="Magnuson J."/>
            <person name="Mondo S."/>
            <person name="Nolan M."/>
            <person name="Ohm R."/>
            <person name="Pangilinan J."/>
            <person name="Park H.-J."/>
            <person name="Ramirez L."/>
            <person name="Alfaro M."/>
            <person name="Sun H."/>
            <person name="Tritt A."/>
            <person name="Yoshinaga Y."/>
            <person name="Zwiers L.-H."/>
            <person name="Turgeon B.G."/>
            <person name="Goodwin S.B."/>
            <person name="Spatafora J.W."/>
            <person name="Crous P.W."/>
            <person name="Grigoriev I.V."/>
        </authorList>
    </citation>
    <scope>NUCLEOTIDE SEQUENCE</scope>
    <source>
        <strain evidence="3">CBS 342.82</strain>
    </source>
</reference>
<dbReference type="Proteomes" id="UP000504637">
    <property type="component" value="Unplaced"/>
</dbReference>
<evidence type="ECO:0000313" key="2">
    <source>
        <dbReference type="Proteomes" id="UP000504637"/>
    </source>
</evidence>
<feature type="region of interest" description="Disordered" evidence="1">
    <location>
        <begin position="34"/>
        <end position="53"/>
    </location>
</feature>
<reference evidence="3" key="2">
    <citation type="submission" date="2020-04" db="EMBL/GenBank/DDBJ databases">
        <authorList>
            <consortium name="NCBI Genome Project"/>
        </authorList>
    </citation>
    <scope>NUCLEOTIDE SEQUENCE</scope>
    <source>
        <strain evidence="3">CBS 342.82</strain>
    </source>
</reference>
<evidence type="ECO:0000256" key="1">
    <source>
        <dbReference type="SAM" id="MobiDB-lite"/>
    </source>
</evidence>
<dbReference type="RefSeq" id="XP_033455872.1">
    <property type="nucleotide sequence ID" value="XM_033603466.1"/>
</dbReference>
<protein>
    <submittedName>
        <fullName evidence="3">Uncharacterized protein</fullName>
    </submittedName>
</protein>